<keyword evidence="10 13" id="KW-0472">Membrane</keyword>
<evidence type="ECO:0000256" key="1">
    <source>
        <dbReference type="ARBA" id="ARBA00004163"/>
    </source>
</evidence>
<comment type="caution">
    <text evidence="15">The sequence shown here is derived from an EMBL/GenBank/DDBJ whole genome shotgun (WGS) entry which is preliminary data.</text>
</comment>
<evidence type="ECO:0000256" key="2">
    <source>
        <dbReference type="ARBA" id="ARBA00004409"/>
    </source>
</evidence>
<evidence type="ECO:0000256" key="11">
    <source>
        <dbReference type="ARBA" id="ARBA00037962"/>
    </source>
</evidence>
<evidence type="ECO:0000256" key="6">
    <source>
        <dbReference type="ARBA" id="ARBA00022927"/>
    </source>
</evidence>
<evidence type="ECO:0000256" key="5">
    <source>
        <dbReference type="ARBA" id="ARBA00022824"/>
    </source>
</evidence>
<keyword evidence="3" id="KW-0813">Transport</keyword>
<keyword evidence="8" id="KW-0333">Golgi apparatus</keyword>
<reference evidence="15" key="1">
    <citation type="submission" date="2022-08" db="EMBL/GenBank/DDBJ databases">
        <authorList>
            <person name="Marques A."/>
        </authorList>
    </citation>
    <scope>NUCLEOTIDE SEQUENCE</scope>
    <source>
        <strain evidence="15">RhyPub2mFocal</strain>
        <tissue evidence="15">Leaves</tissue>
    </source>
</reference>
<dbReference type="PANTHER" id="PTHR12791">
    <property type="entry name" value="GOLGI SNARE BET1-RELATED"/>
    <property type="match status" value="1"/>
</dbReference>
<comment type="similarity">
    <text evidence="11">Belongs to the BET1 family.</text>
</comment>
<keyword evidence="9" id="KW-0175">Coiled coil</keyword>
<name>A0AAV8C4P3_9POAL</name>
<organism evidence="15 16">
    <name type="scientific">Rhynchospora pubera</name>
    <dbReference type="NCBI Taxonomy" id="906938"/>
    <lineage>
        <taxon>Eukaryota</taxon>
        <taxon>Viridiplantae</taxon>
        <taxon>Streptophyta</taxon>
        <taxon>Embryophyta</taxon>
        <taxon>Tracheophyta</taxon>
        <taxon>Spermatophyta</taxon>
        <taxon>Magnoliopsida</taxon>
        <taxon>Liliopsida</taxon>
        <taxon>Poales</taxon>
        <taxon>Cyperaceae</taxon>
        <taxon>Cyperoideae</taxon>
        <taxon>Rhynchosporeae</taxon>
        <taxon>Rhynchospora</taxon>
    </lineage>
</organism>
<evidence type="ECO:0000256" key="10">
    <source>
        <dbReference type="ARBA" id="ARBA00023136"/>
    </source>
</evidence>
<evidence type="ECO:0000256" key="13">
    <source>
        <dbReference type="SAM" id="Phobius"/>
    </source>
</evidence>
<feature type="transmembrane region" description="Helical" evidence="13">
    <location>
        <begin position="143"/>
        <end position="161"/>
    </location>
</feature>
<evidence type="ECO:0000256" key="9">
    <source>
        <dbReference type="ARBA" id="ARBA00023054"/>
    </source>
</evidence>
<evidence type="ECO:0000256" key="4">
    <source>
        <dbReference type="ARBA" id="ARBA00022692"/>
    </source>
</evidence>
<dbReference type="SUPFAM" id="SSF58038">
    <property type="entry name" value="SNARE fusion complex"/>
    <property type="match status" value="1"/>
</dbReference>
<dbReference type="FunFam" id="1.20.5.110:FF:000056">
    <property type="entry name" value="Bet1-like protein At4g14600"/>
    <property type="match status" value="1"/>
</dbReference>
<evidence type="ECO:0000259" key="14">
    <source>
        <dbReference type="PROSITE" id="PS50192"/>
    </source>
</evidence>
<comment type="subcellular location">
    <subcellularLocation>
        <location evidence="1">Endoplasmic reticulum membrane</location>
        <topology evidence="1">Single-pass type IV membrane protein</topology>
    </subcellularLocation>
    <subcellularLocation>
        <location evidence="2">Golgi apparatus membrane</location>
        <topology evidence="2">Single-pass type IV membrane protein</topology>
    </subcellularLocation>
</comment>
<dbReference type="PROSITE" id="PS50192">
    <property type="entry name" value="T_SNARE"/>
    <property type="match status" value="1"/>
</dbReference>
<dbReference type="InterPro" id="IPR000727">
    <property type="entry name" value="T_SNARE_dom"/>
</dbReference>
<evidence type="ECO:0000313" key="16">
    <source>
        <dbReference type="Proteomes" id="UP001140206"/>
    </source>
</evidence>
<dbReference type="Gene3D" id="1.20.5.110">
    <property type="match status" value="1"/>
</dbReference>
<gene>
    <name evidence="15" type="ORF">LUZ62_084891</name>
</gene>
<keyword evidence="7 13" id="KW-1133">Transmembrane helix</keyword>
<comment type="function">
    <text evidence="12">Required for vesicular transport from the ER to the Golgi complex. Functions as a SNARE associated with ER-derived vesicles.</text>
</comment>
<protein>
    <submittedName>
        <fullName evidence="15">Bet1-like protein</fullName>
    </submittedName>
</protein>
<dbReference type="GO" id="GO:0005789">
    <property type="term" value="C:endoplasmic reticulum membrane"/>
    <property type="evidence" value="ECO:0007669"/>
    <property type="project" value="UniProtKB-SubCell"/>
</dbReference>
<keyword evidence="6" id="KW-0653">Protein transport</keyword>
<dbReference type="GO" id="GO:0015031">
    <property type="term" value="P:protein transport"/>
    <property type="evidence" value="ECO:0007669"/>
    <property type="project" value="UniProtKB-KW"/>
</dbReference>
<keyword evidence="4 13" id="KW-0812">Transmembrane</keyword>
<evidence type="ECO:0000256" key="7">
    <source>
        <dbReference type="ARBA" id="ARBA00022989"/>
    </source>
</evidence>
<evidence type="ECO:0000256" key="3">
    <source>
        <dbReference type="ARBA" id="ARBA00022448"/>
    </source>
</evidence>
<evidence type="ECO:0000256" key="12">
    <source>
        <dbReference type="ARBA" id="ARBA00060029"/>
    </source>
</evidence>
<sequence length="167" mass="18931">MFKEYEADQIFPLCSRGLSLYVIRNRNSLLSLSLSARSASLMANRPYDSGLRSREALMARSGPGSDEVQVQIDPMHADLDEQIYGLRGQLRKLKGVALEIESEAKYQNDFISQLQATLVKAQAGVKNNMRRMNKKIIQNGSNHLVHVVLFALFCFFVVYLISKFSKR</sequence>
<feature type="domain" description="T-SNARE coiled-coil homology" evidence="14">
    <location>
        <begin position="73"/>
        <end position="135"/>
    </location>
</feature>
<evidence type="ECO:0000256" key="8">
    <source>
        <dbReference type="ARBA" id="ARBA00023034"/>
    </source>
</evidence>
<keyword evidence="16" id="KW-1185">Reference proteome</keyword>
<accession>A0AAV8C4P3</accession>
<dbReference type="EMBL" id="JAMFTS010000005">
    <property type="protein sequence ID" value="KAJ4750486.1"/>
    <property type="molecule type" value="Genomic_DNA"/>
</dbReference>
<dbReference type="CDD" id="cd15841">
    <property type="entry name" value="SNARE_Qc"/>
    <property type="match status" value="1"/>
</dbReference>
<dbReference type="AlphaFoldDB" id="A0AAV8C4P3"/>
<keyword evidence="5" id="KW-0256">Endoplasmic reticulum</keyword>
<dbReference type="GO" id="GO:0000139">
    <property type="term" value="C:Golgi membrane"/>
    <property type="evidence" value="ECO:0007669"/>
    <property type="project" value="UniProtKB-SubCell"/>
</dbReference>
<evidence type="ECO:0000313" key="15">
    <source>
        <dbReference type="EMBL" id="KAJ4750486.1"/>
    </source>
</evidence>
<dbReference type="Proteomes" id="UP001140206">
    <property type="component" value="Chromosome 5"/>
</dbReference>
<proteinExistence type="inferred from homology"/>